<dbReference type="PROSITE" id="PS00893">
    <property type="entry name" value="NUDIX_BOX"/>
    <property type="match status" value="1"/>
</dbReference>
<dbReference type="InterPro" id="IPR020084">
    <property type="entry name" value="NUDIX_hydrolase_CS"/>
</dbReference>
<dbReference type="InterPro" id="IPR007722">
    <property type="entry name" value="DCP2_BoxA"/>
</dbReference>
<keyword evidence="6" id="KW-0378">Hydrolase</keyword>
<gene>
    <name evidence="11" type="ORF">PHATRDRAFT_46543</name>
</gene>
<dbReference type="Proteomes" id="UP000000759">
    <property type="component" value="Chromosome 10"/>
</dbReference>
<evidence type="ECO:0000256" key="3">
    <source>
        <dbReference type="ARBA" id="ARBA00005279"/>
    </source>
</evidence>
<dbReference type="AlphaFoldDB" id="B7G1K8"/>
<protein>
    <recommendedName>
        <fullName evidence="10">Nudix hydrolase domain-containing protein</fullName>
    </recommendedName>
</protein>
<dbReference type="PaxDb" id="2850-Phatr46543"/>
<proteinExistence type="inferred from homology"/>
<keyword evidence="12" id="KW-1185">Reference proteome</keyword>
<evidence type="ECO:0000313" key="11">
    <source>
        <dbReference type="EMBL" id="EEC47698.1"/>
    </source>
</evidence>
<dbReference type="RefSeq" id="XP_002181046.1">
    <property type="nucleotide sequence ID" value="XM_002181010.1"/>
</dbReference>
<feature type="compositionally biased region" description="Basic and acidic residues" evidence="9">
    <location>
        <begin position="297"/>
        <end position="309"/>
    </location>
</feature>
<dbReference type="EMBL" id="CM000613">
    <property type="protein sequence ID" value="EEC47698.1"/>
    <property type="molecule type" value="Genomic_DNA"/>
</dbReference>
<name>B7G1K8_PHATC</name>
<dbReference type="eggNOG" id="KOG2937">
    <property type="taxonomic scope" value="Eukaryota"/>
</dbReference>
<evidence type="ECO:0000259" key="10">
    <source>
        <dbReference type="PROSITE" id="PS51462"/>
    </source>
</evidence>
<dbReference type="SUPFAM" id="SSF55811">
    <property type="entry name" value="Nudix"/>
    <property type="match status" value="1"/>
</dbReference>
<dbReference type="PROSITE" id="PS51462">
    <property type="entry name" value="NUDIX"/>
    <property type="match status" value="1"/>
</dbReference>
<dbReference type="GO" id="GO:0030145">
    <property type="term" value="F:manganese ion binding"/>
    <property type="evidence" value="ECO:0007669"/>
    <property type="project" value="InterPro"/>
</dbReference>
<dbReference type="Gene3D" id="3.90.79.10">
    <property type="entry name" value="Nucleoside Triphosphate Pyrophosphohydrolase"/>
    <property type="match status" value="1"/>
</dbReference>
<keyword evidence="4" id="KW-0963">Cytoplasm</keyword>
<dbReference type="KEGG" id="pti:PHATRDRAFT_46543"/>
<reference evidence="12" key="2">
    <citation type="submission" date="2008-08" db="EMBL/GenBank/DDBJ databases">
        <authorList>
            <consortium name="Diatom Consortium"/>
            <person name="Grigoriev I."/>
            <person name="Grimwood J."/>
            <person name="Kuo A."/>
            <person name="Otillar R.P."/>
            <person name="Salamov A."/>
            <person name="Detter J.C."/>
            <person name="Lindquist E."/>
            <person name="Shapiro H."/>
            <person name="Lucas S."/>
            <person name="Glavina del Rio T."/>
            <person name="Pitluck S."/>
            <person name="Rokhsar D."/>
            <person name="Bowler C."/>
        </authorList>
    </citation>
    <scope>GENOME REANNOTATION</scope>
    <source>
        <strain evidence="12">CCAP 1055/1</strain>
    </source>
</reference>
<dbReference type="InterPro" id="IPR036189">
    <property type="entry name" value="DCP2_BoxA_sf"/>
</dbReference>
<dbReference type="Gene3D" id="1.10.10.1050">
    <property type="entry name" value="Dcp2, box A domain"/>
    <property type="match status" value="1"/>
</dbReference>
<keyword evidence="7" id="KW-0694">RNA-binding</keyword>
<feature type="region of interest" description="Disordered" evidence="9">
    <location>
        <begin position="269"/>
        <end position="316"/>
    </location>
</feature>
<comment type="similarity">
    <text evidence="3">Belongs to the Nudix hydrolase family. DCP2 subfamily.</text>
</comment>
<reference evidence="11 12" key="1">
    <citation type="journal article" date="2008" name="Nature">
        <title>The Phaeodactylum genome reveals the evolutionary history of diatom genomes.</title>
        <authorList>
            <person name="Bowler C."/>
            <person name="Allen A.E."/>
            <person name="Badger J.H."/>
            <person name="Grimwood J."/>
            <person name="Jabbari K."/>
            <person name="Kuo A."/>
            <person name="Maheswari U."/>
            <person name="Martens C."/>
            <person name="Maumus F."/>
            <person name="Otillar R.P."/>
            <person name="Rayko E."/>
            <person name="Salamov A."/>
            <person name="Vandepoele K."/>
            <person name="Beszteri B."/>
            <person name="Gruber A."/>
            <person name="Heijde M."/>
            <person name="Katinka M."/>
            <person name="Mock T."/>
            <person name="Valentin K."/>
            <person name="Verret F."/>
            <person name="Berges J.A."/>
            <person name="Brownlee C."/>
            <person name="Cadoret J.P."/>
            <person name="Chiovitti A."/>
            <person name="Choi C.J."/>
            <person name="Coesel S."/>
            <person name="De Martino A."/>
            <person name="Detter J.C."/>
            <person name="Durkin C."/>
            <person name="Falciatore A."/>
            <person name="Fournet J."/>
            <person name="Haruta M."/>
            <person name="Huysman M.J."/>
            <person name="Jenkins B.D."/>
            <person name="Jiroutova K."/>
            <person name="Jorgensen R.E."/>
            <person name="Joubert Y."/>
            <person name="Kaplan A."/>
            <person name="Kroger N."/>
            <person name="Kroth P.G."/>
            <person name="La Roche J."/>
            <person name="Lindquist E."/>
            <person name="Lommer M."/>
            <person name="Martin-Jezequel V."/>
            <person name="Lopez P.J."/>
            <person name="Lucas S."/>
            <person name="Mangogna M."/>
            <person name="McGinnis K."/>
            <person name="Medlin L.K."/>
            <person name="Montsant A."/>
            <person name="Oudot-Le Secq M.P."/>
            <person name="Napoli C."/>
            <person name="Obornik M."/>
            <person name="Parker M.S."/>
            <person name="Petit J.L."/>
            <person name="Porcel B.M."/>
            <person name="Poulsen N."/>
            <person name="Robison M."/>
            <person name="Rychlewski L."/>
            <person name="Rynearson T.A."/>
            <person name="Schmutz J."/>
            <person name="Shapiro H."/>
            <person name="Siaut M."/>
            <person name="Stanley M."/>
            <person name="Sussman M.R."/>
            <person name="Taylor A.R."/>
            <person name="Vardi A."/>
            <person name="von Dassow P."/>
            <person name="Vyverman W."/>
            <person name="Willis A."/>
            <person name="Wyrwicz L.S."/>
            <person name="Rokhsar D.S."/>
            <person name="Weissenbach J."/>
            <person name="Armbrust E.V."/>
            <person name="Green B.R."/>
            <person name="Van de Peer Y."/>
            <person name="Grigoriev I.V."/>
        </authorList>
    </citation>
    <scope>NUCLEOTIDE SEQUENCE [LARGE SCALE GENOMIC DNA]</scope>
    <source>
        <strain evidence="11 12">CCAP 1055/1</strain>
    </source>
</reference>
<feature type="compositionally biased region" description="Basic and acidic residues" evidence="9">
    <location>
        <begin position="8"/>
        <end position="19"/>
    </location>
</feature>
<dbReference type="GO" id="GO:0005737">
    <property type="term" value="C:cytoplasm"/>
    <property type="evidence" value="ECO:0007669"/>
    <property type="project" value="UniProtKB-SubCell"/>
</dbReference>
<evidence type="ECO:0000256" key="6">
    <source>
        <dbReference type="ARBA" id="ARBA00022801"/>
    </source>
</evidence>
<dbReference type="PANTHER" id="PTHR23114:SF17">
    <property type="entry name" value="M7GPPPN-MRNA HYDROLASE"/>
    <property type="match status" value="1"/>
</dbReference>
<dbReference type="GO" id="GO:0003723">
    <property type="term" value="F:RNA binding"/>
    <property type="evidence" value="ECO:0007669"/>
    <property type="project" value="UniProtKB-KW"/>
</dbReference>
<evidence type="ECO:0000256" key="7">
    <source>
        <dbReference type="ARBA" id="ARBA00022884"/>
    </source>
</evidence>
<dbReference type="PANTHER" id="PTHR23114">
    <property type="entry name" value="M7GPPPN-MRNA HYDROLASE"/>
    <property type="match status" value="1"/>
</dbReference>
<comment type="subcellular location">
    <subcellularLocation>
        <location evidence="2">Cytoplasm</location>
    </subcellularLocation>
</comment>
<dbReference type="GO" id="GO:0000290">
    <property type="term" value="P:deadenylation-dependent decapping of nuclear-transcribed mRNA"/>
    <property type="evidence" value="ECO:0007669"/>
    <property type="project" value="InterPro"/>
</dbReference>
<dbReference type="GO" id="GO:0000184">
    <property type="term" value="P:nuclear-transcribed mRNA catabolic process, nonsense-mediated decay"/>
    <property type="evidence" value="ECO:0007669"/>
    <property type="project" value="InterPro"/>
</dbReference>
<dbReference type="Pfam" id="PF00293">
    <property type="entry name" value="NUDIX"/>
    <property type="match status" value="1"/>
</dbReference>
<dbReference type="SUPFAM" id="SSF140586">
    <property type="entry name" value="Dcp2 domain-like"/>
    <property type="match status" value="1"/>
</dbReference>
<evidence type="ECO:0000256" key="2">
    <source>
        <dbReference type="ARBA" id="ARBA00004496"/>
    </source>
</evidence>
<evidence type="ECO:0000256" key="9">
    <source>
        <dbReference type="SAM" id="MobiDB-lite"/>
    </source>
</evidence>
<dbReference type="Pfam" id="PF05026">
    <property type="entry name" value="DCP2"/>
    <property type="match status" value="1"/>
</dbReference>
<dbReference type="OrthoDB" id="18996at2759"/>
<evidence type="ECO:0000256" key="1">
    <source>
        <dbReference type="ARBA" id="ARBA00001936"/>
    </source>
</evidence>
<feature type="domain" description="Nudix hydrolase" evidence="10">
    <location>
        <begin position="119"/>
        <end position="268"/>
    </location>
</feature>
<dbReference type="InterPro" id="IPR015797">
    <property type="entry name" value="NUDIX_hydrolase-like_dom_sf"/>
</dbReference>
<dbReference type="GO" id="GO:0140933">
    <property type="term" value="F:5'-(N(7)-methylguanosine 5'-triphospho)-[mRNA] hydrolase activity"/>
    <property type="evidence" value="ECO:0007669"/>
    <property type="project" value="InterPro"/>
</dbReference>
<dbReference type="InterPro" id="IPR000086">
    <property type="entry name" value="NUDIX_hydrolase_dom"/>
</dbReference>
<dbReference type="CDD" id="cd03672">
    <property type="entry name" value="NUDIX_Dcp2p_Nudt20"/>
    <property type="match status" value="1"/>
</dbReference>
<dbReference type="SMART" id="SM01125">
    <property type="entry name" value="DCP2"/>
    <property type="match status" value="1"/>
</dbReference>
<accession>B7G1K8</accession>
<dbReference type="InterPro" id="IPR044099">
    <property type="entry name" value="Dcp2_NUDIX"/>
</dbReference>
<organism evidence="11 12">
    <name type="scientific">Phaeodactylum tricornutum (strain CCAP 1055/1)</name>
    <dbReference type="NCBI Taxonomy" id="556484"/>
    <lineage>
        <taxon>Eukaryota</taxon>
        <taxon>Sar</taxon>
        <taxon>Stramenopiles</taxon>
        <taxon>Ochrophyta</taxon>
        <taxon>Bacillariophyta</taxon>
        <taxon>Bacillariophyceae</taxon>
        <taxon>Bacillariophycidae</taxon>
        <taxon>Naviculales</taxon>
        <taxon>Phaeodactylaceae</taxon>
        <taxon>Phaeodactylum</taxon>
    </lineage>
</organism>
<evidence type="ECO:0000256" key="5">
    <source>
        <dbReference type="ARBA" id="ARBA00022723"/>
    </source>
</evidence>
<sequence>MASQKQPQRKDSDVSEKSDSGGGDPYASADYQEALEDVHTRFILNLPPSELETADRLFFQLEQAWWFYEDWICDPHPEKVLPRFSSFKPFAQKMFAYSEMLPESHKFGSMWAEFSQYKRGISNYGCILLSVDYTKVILCQVWNGKTFTFPAGKINQGEDGLTAAARETYEETGFDPNCVFGQTASWKATDPAKITWKSLQEQDALIFQEDNGKRRTCYVCHGVPEDFPFLPVARKEVAKVAWYRVDKIPKSSYAVFPFLSQLRRWIAQRTKSSRDKSTGRSNARKKGTPKRSGNNSRGRDSRGKVRDGDGLVTSGLAAPGEVSRWSEDDMFAVNERLLGRKITYDGNPHLFEQGFQGQDPHAFHVVGGSFLNTNDSTLAPPPATSKLQPLFRGSNNDTGKDELLPFFSDDGATPWGETVEDAKGAPPPRALKDDADALLALLQQTKDPPKSLLTTGNDVDVAFLTDAEVTARSNETKTTDRRVTMRAQYEADMEFIREWVANLPKPGPSKHFGTFKLDADAIMANALASVSK</sequence>
<evidence type="ECO:0000256" key="4">
    <source>
        <dbReference type="ARBA" id="ARBA00022490"/>
    </source>
</evidence>
<dbReference type="InParanoid" id="B7G1K8"/>
<evidence type="ECO:0000313" key="12">
    <source>
        <dbReference type="Proteomes" id="UP000000759"/>
    </source>
</evidence>
<dbReference type="STRING" id="556484.B7G1K8"/>
<dbReference type="GeneID" id="7201687"/>
<feature type="region of interest" description="Disordered" evidence="9">
    <location>
        <begin position="1"/>
        <end position="27"/>
    </location>
</feature>
<keyword evidence="5" id="KW-0479">Metal-binding</keyword>
<evidence type="ECO:0000256" key="8">
    <source>
        <dbReference type="ARBA" id="ARBA00023211"/>
    </source>
</evidence>
<keyword evidence="8" id="KW-0464">Manganese</keyword>
<comment type="cofactor">
    <cofactor evidence="1">
        <name>Mn(2+)</name>
        <dbReference type="ChEBI" id="CHEBI:29035"/>
    </cofactor>
</comment>